<gene>
    <name evidence="2" type="ORF">CgunFtcFv8_021766</name>
</gene>
<sequence>MNLLAFTSLSVCPCLCVVAGVIVTCCYIAEHYIHGAQCCMEMMPVEPGVFLCAHLWPWRSGGPVGARGRTDANTCGAAGRVPVGRKWAISTVLAPAFYSTSVHITEGRPLTN</sequence>
<evidence type="ECO:0000313" key="3">
    <source>
        <dbReference type="Proteomes" id="UP001331515"/>
    </source>
</evidence>
<dbReference type="AlphaFoldDB" id="A0AAN8DXQ6"/>
<evidence type="ECO:0000256" key="1">
    <source>
        <dbReference type="SAM" id="SignalP"/>
    </source>
</evidence>
<evidence type="ECO:0008006" key="4">
    <source>
        <dbReference type="Google" id="ProtNLM"/>
    </source>
</evidence>
<keyword evidence="3" id="KW-1185">Reference proteome</keyword>
<organism evidence="2 3">
    <name type="scientific">Champsocephalus gunnari</name>
    <name type="common">Mackerel icefish</name>
    <dbReference type="NCBI Taxonomy" id="52237"/>
    <lineage>
        <taxon>Eukaryota</taxon>
        <taxon>Metazoa</taxon>
        <taxon>Chordata</taxon>
        <taxon>Craniata</taxon>
        <taxon>Vertebrata</taxon>
        <taxon>Euteleostomi</taxon>
        <taxon>Actinopterygii</taxon>
        <taxon>Neopterygii</taxon>
        <taxon>Teleostei</taxon>
        <taxon>Neoteleostei</taxon>
        <taxon>Acanthomorphata</taxon>
        <taxon>Eupercaria</taxon>
        <taxon>Perciformes</taxon>
        <taxon>Notothenioidei</taxon>
        <taxon>Channichthyidae</taxon>
        <taxon>Champsocephalus</taxon>
    </lineage>
</organism>
<evidence type="ECO:0000313" key="2">
    <source>
        <dbReference type="EMBL" id="KAK5926173.1"/>
    </source>
</evidence>
<keyword evidence="1" id="KW-0732">Signal</keyword>
<dbReference type="EMBL" id="JAURVH010001519">
    <property type="protein sequence ID" value="KAK5926173.1"/>
    <property type="molecule type" value="Genomic_DNA"/>
</dbReference>
<feature type="chain" id="PRO_5042900692" description="Secreted protein" evidence="1">
    <location>
        <begin position="20"/>
        <end position="112"/>
    </location>
</feature>
<feature type="signal peptide" evidence="1">
    <location>
        <begin position="1"/>
        <end position="19"/>
    </location>
</feature>
<proteinExistence type="predicted"/>
<reference evidence="2 3" key="1">
    <citation type="journal article" date="2023" name="Mol. Biol. Evol.">
        <title>Genomics of Secondarily Temperate Adaptation in the Only Non-Antarctic Icefish.</title>
        <authorList>
            <person name="Rivera-Colon A.G."/>
            <person name="Rayamajhi N."/>
            <person name="Minhas B.F."/>
            <person name="Madrigal G."/>
            <person name="Bilyk K.T."/>
            <person name="Yoon V."/>
            <person name="Hune M."/>
            <person name="Gregory S."/>
            <person name="Cheng C.H.C."/>
            <person name="Catchen J.M."/>
        </authorList>
    </citation>
    <scope>NUCLEOTIDE SEQUENCE [LARGE SCALE GENOMIC DNA]</scope>
    <source>
        <tissue evidence="2">White muscle</tissue>
    </source>
</reference>
<comment type="caution">
    <text evidence="2">The sequence shown here is derived from an EMBL/GenBank/DDBJ whole genome shotgun (WGS) entry which is preliminary data.</text>
</comment>
<name>A0AAN8DXQ6_CHAGU</name>
<protein>
    <recommendedName>
        <fullName evidence="4">Secreted protein</fullName>
    </recommendedName>
</protein>
<dbReference type="Proteomes" id="UP001331515">
    <property type="component" value="Unassembled WGS sequence"/>
</dbReference>
<accession>A0AAN8DXQ6</accession>